<evidence type="ECO:0000313" key="2">
    <source>
        <dbReference type="EMBL" id="SPO34801.1"/>
    </source>
</evidence>
<feature type="region of interest" description="Disordered" evidence="1">
    <location>
        <begin position="782"/>
        <end position="801"/>
    </location>
</feature>
<sequence>MASLLFFFPPSPLPLLPLLLCSHCPSPNPPRATTMQIHQALSLTLAISAVAVNAAPASRRSDVRDLASRAVAGTVPVTDIAARGFAPSTSSAPVVARGIAKISNLRRKIDDHYAHLDHAKREQALVHDLHRRGLLDELIKALSNLIMTLLGTAKPFLKRQVPDTAAVDQAIQQITCILDSLFGNEDPTCANLTGAASHSANSTSSAAANSTESLLSNSTLANATSAVSTVKEPTAFVKTMHKIGSEIRNGSSITKIVDDLRHPDDEKASSSKHASKDKRDLAKRQQEGVLGLLNALREVLDTLLNTLLPESRDNHPKPPGPPARPPFPPSFCPPPTPNDGQYRPGCPGYGRRDLLLRRSSMQALGERDADILSAIMPMVQMLMTQLPAFIASFSDSSSAANSTSGDASSSAPASSDSVLSRIIDAYNSGSDTSSADSSADTSGASAAYATGNDASDAARKAARLSQVQARSLFKADGLDLGMAKVKRANTTGDGSDNCTASGNSGGLNVSLLDDLLNGLFKSFGRRDLSGVSQEHVRRMYISEHEKRQAATPAATDDDGNDGSGNCSASNNSGGLNVSLLNNILNGLLGGRFSRRGLDAEGSGNSAASGNDGGLNIAVLNNLLNGLLSRRGGGSTDAEGSFNSAASGNDGGLNVAAVDNLLNGVFSRRGGGGGSAEGSFNSAADGNDGGLNVAALDNVLNGVFSRRAGTGYTPNLPGFQSAEGSGNSAATGNDGGLNVAVANNLLNGVLSRRDGESQSEYLARRADFKPVWEALRDIGNQQFGSKTASAASHKRSTDEGPDFSPVWDAFRDLVDSGYAAAAAKEGSSAQRRDMPTLDYKPLVQASAQYASQVFQSFANQHGSGAKHAKRSTDFAPLLNAANKFAGDAMKEFVAAHKHH</sequence>
<feature type="region of interest" description="Disordered" evidence="1">
    <location>
        <begin position="261"/>
        <end position="282"/>
    </location>
</feature>
<feature type="region of interest" description="Disordered" evidence="1">
    <location>
        <begin position="309"/>
        <end position="351"/>
    </location>
</feature>
<feature type="region of interest" description="Disordered" evidence="1">
    <location>
        <begin position="542"/>
        <end position="567"/>
    </location>
</feature>
<organism evidence="2 3">
    <name type="scientific">Pseudozyma flocculosa</name>
    <dbReference type="NCBI Taxonomy" id="84751"/>
    <lineage>
        <taxon>Eukaryota</taxon>
        <taxon>Fungi</taxon>
        <taxon>Dikarya</taxon>
        <taxon>Basidiomycota</taxon>
        <taxon>Ustilaginomycotina</taxon>
        <taxon>Ustilaginomycetes</taxon>
        <taxon>Ustilaginales</taxon>
        <taxon>Ustilaginaceae</taxon>
        <taxon>Pseudozyma</taxon>
    </lineage>
</organism>
<feature type="compositionally biased region" description="Pro residues" evidence="1">
    <location>
        <begin position="317"/>
        <end position="337"/>
    </location>
</feature>
<proteinExistence type="predicted"/>
<keyword evidence="3" id="KW-1185">Reference proteome</keyword>
<gene>
    <name evidence="2" type="ORF">PSFLO_00272</name>
</gene>
<accession>A0A5C3EUQ9</accession>
<dbReference type="AlphaFoldDB" id="A0A5C3EUQ9"/>
<dbReference type="OrthoDB" id="2556262at2759"/>
<reference evidence="2 3" key="1">
    <citation type="submission" date="2018-03" db="EMBL/GenBank/DDBJ databases">
        <authorList>
            <person name="Guldener U."/>
        </authorList>
    </citation>
    <scope>NUCLEOTIDE SEQUENCE [LARGE SCALE GENOMIC DNA]</scope>
    <source>
        <strain evidence="2 3">DAOM196992</strain>
    </source>
</reference>
<dbReference type="EMBL" id="OOIP01000001">
    <property type="protein sequence ID" value="SPO34801.1"/>
    <property type="molecule type" value="Genomic_DNA"/>
</dbReference>
<evidence type="ECO:0000256" key="1">
    <source>
        <dbReference type="SAM" id="MobiDB-lite"/>
    </source>
</evidence>
<evidence type="ECO:0000313" key="3">
    <source>
        <dbReference type="Proteomes" id="UP000323386"/>
    </source>
</evidence>
<dbReference type="Proteomes" id="UP000323386">
    <property type="component" value="Unassembled WGS sequence"/>
</dbReference>
<name>A0A5C3EUQ9_9BASI</name>
<protein>
    <submittedName>
        <fullName evidence="2">Uncharacterized protein</fullName>
    </submittedName>
</protein>